<feature type="compositionally biased region" description="Low complexity" evidence="1">
    <location>
        <begin position="7"/>
        <end position="48"/>
    </location>
</feature>
<organism evidence="2 3">
    <name type="scientific">Romanomermis culicivorax</name>
    <name type="common">Nematode worm</name>
    <dbReference type="NCBI Taxonomy" id="13658"/>
    <lineage>
        <taxon>Eukaryota</taxon>
        <taxon>Metazoa</taxon>
        <taxon>Ecdysozoa</taxon>
        <taxon>Nematoda</taxon>
        <taxon>Enoplea</taxon>
        <taxon>Dorylaimia</taxon>
        <taxon>Mermithida</taxon>
        <taxon>Mermithoidea</taxon>
        <taxon>Mermithidae</taxon>
        <taxon>Romanomermis</taxon>
    </lineage>
</organism>
<dbReference type="Proteomes" id="UP000887565">
    <property type="component" value="Unplaced"/>
</dbReference>
<keyword evidence="2" id="KW-1185">Reference proteome</keyword>
<feature type="region of interest" description="Disordered" evidence="1">
    <location>
        <begin position="1"/>
        <end position="50"/>
    </location>
</feature>
<name>A0A915I4K9_ROMCU</name>
<reference evidence="3" key="1">
    <citation type="submission" date="2022-11" db="UniProtKB">
        <authorList>
            <consortium name="WormBaseParasite"/>
        </authorList>
    </citation>
    <scope>IDENTIFICATION</scope>
</reference>
<evidence type="ECO:0000256" key="1">
    <source>
        <dbReference type="SAM" id="MobiDB-lite"/>
    </source>
</evidence>
<sequence>MQNNGIARPQPAAQAPVPSNPVAAPVPVTLNAASGPVSAPSNSAAAPVSEHKQLTQLRGRFGKVKNDASSEEKTVASLAILEETKLLLKFLRHDF</sequence>
<dbReference type="WBParaSite" id="nRc.2.0.1.t08775-RA">
    <property type="protein sequence ID" value="nRc.2.0.1.t08775-RA"/>
    <property type="gene ID" value="nRc.2.0.1.g08775"/>
</dbReference>
<accession>A0A915I4K9</accession>
<proteinExistence type="predicted"/>
<dbReference type="AlphaFoldDB" id="A0A915I4K9"/>
<evidence type="ECO:0000313" key="3">
    <source>
        <dbReference type="WBParaSite" id="nRc.2.0.1.t08775-RA"/>
    </source>
</evidence>
<protein>
    <submittedName>
        <fullName evidence="3">Uncharacterized protein</fullName>
    </submittedName>
</protein>
<evidence type="ECO:0000313" key="2">
    <source>
        <dbReference type="Proteomes" id="UP000887565"/>
    </source>
</evidence>